<sequence>MASRHPNRRATRFAVPSSTPPSVRMKRPAQSIPIGDPLLHVSVSFECCACLDSCSGIPIFVAQTAVCEDCFEDGIKPQFEEALINEGQYPVRWGDAILDPFDYGMLLPRGLLLFYKQKQYEYQTVVKARLYCKAVDRGTNQACNAFVGRKKAGRPFQLTCNACGSLACSKCAGALVHFGKHVCKTDLEVDPFTGMLRGKDYQQCPNSSCQVKVALWDGCNGVKCLYFLSPEVEARIQRREALRVEQERIEGSPEGQVMRRDRHELQRIFDAHYEHQEQRNVLQRLINNLAPALDAHVAHLRTLDRDTTRHQERTVVHGRMRGVINGIRMASERGYLGLQPSLKAIISRYMFAFEGHQEASLMFATPEGQLRDRHTDMLQQIRTEVQRVRSSYEGQNLPVPAWLIALEEISGLLETALNVYLANAISNPQVSQIEVLMHQYDYDKIQRLIEMLSPVAVHQALRAAKRGSLCPQGQLDREDTTIDIVPKVLRLTIQLNKKASP</sequence>
<dbReference type="Proteomes" id="UP000016932">
    <property type="component" value="Unassembled WGS sequence"/>
</dbReference>
<evidence type="ECO:0000313" key="2">
    <source>
        <dbReference type="EMBL" id="EME87246.1"/>
    </source>
</evidence>
<dbReference type="RefSeq" id="XP_007920756.1">
    <property type="nucleotide sequence ID" value="XM_007922565.1"/>
</dbReference>
<accession>N1Q6Z3</accession>
<dbReference type="HOGENOM" id="CLU_544140_0_0_1"/>
<dbReference type="KEGG" id="pfj:MYCFIDRAFT_191739"/>
<dbReference type="AlphaFoldDB" id="N1Q6Z3"/>
<dbReference type="EMBL" id="KB446555">
    <property type="protein sequence ID" value="EME87246.1"/>
    <property type="molecule type" value="Genomic_DNA"/>
</dbReference>
<feature type="compositionally biased region" description="Basic residues" evidence="1">
    <location>
        <begin position="1"/>
        <end position="11"/>
    </location>
</feature>
<evidence type="ECO:0008006" key="4">
    <source>
        <dbReference type="Google" id="ProtNLM"/>
    </source>
</evidence>
<organism evidence="2 3">
    <name type="scientific">Pseudocercospora fijiensis (strain CIRAD86)</name>
    <name type="common">Black leaf streak disease fungus</name>
    <name type="synonym">Mycosphaerella fijiensis</name>
    <dbReference type="NCBI Taxonomy" id="383855"/>
    <lineage>
        <taxon>Eukaryota</taxon>
        <taxon>Fungi</taxon>
        <taxon>Dikarya</taxon>
        <taxon>Ascomycota</taxon>
        <taxon>Pezizomycotina</taxon>
        <taxon>Dothideomycetes</taxon>
        <taxon>Dothideomycetidae</taxon>
        <taxon>Mycosphaerellales</taxon>
        <taxon>Mycosphaerellaceae</taxon>
        <taxon>Pseudocercospora</taxon>
    </lineage>
</organism>
<dbReference type="VEuPathDB" id="FungiDB:MYCFIDRAFT_191739"/>
<proteinExistence type="predicted"/>
<dbReference type="GeneID" id="19335240"/>
<keyword evidence="3" id="KW-1185">Reference proteome</keyword>
<gene>
    <name evidence="2" type="ORF">MYCFIDRAFT_191739</name>
</gene>
<evidence type="ECO:0000313" key="3">
    <source>
        <dbReference type="Proteomes" id="UP000016932"/>
    </source>
</evidence>
<evidence type="ECO:0000256" key="1">
    <source>
        <dbReference type="SAM" id="MobiDB-lite"/>
    </source>
</evidence>
<dbReference type="OrthoDB" id="10009520at2759"/>
<protein>
    <recommendedName>
        <fullName evidence="4">IBR domain-containing protein</fullName>
    </recommendedName>
</protein>
<reference evidence="2 3" key="1">
    <citation type="journal article" date="2012" name="PLoS Pathog.">
        <title>Diverse lifestyles and strategies of plant pathogenesis encoded in the genomes of eighteen Dothideomycetes fungi.</title>
        <authorList>
            <person name="Ohm R.A."/>
            <person name="Feau N."/>
            <person name="Henrissat B."/>
            <person name="Schoch C.L."/>
            <person name="Horwitz B.A."/>
            <person name="Barry K.W."/>
            <person name="Condon B.J."/>
            <person name="Copeland A.C."/>
            <person name="Dhillon B."/>
            <person name="Glaser F."/>
            <person name="Hesse C.N."/>
            <person name="Kosti I."/>
            <person name="LaButti K."/>
            <person name="Lindquist E.A."/>
            <person name="Lucas S."/>
            <person name="Salamov A.A."/>
            <person name="Bradshaw R.E."/>
            <person name="Ciuffetti L."/>
            <person name="Hamelin R.C."/>
            <person name="Kema G.H.J."/>
            <person name="Lawrence C."/>
            <person name="Scott J.A."/>
            <person name="Spatafora J.W."/>
            <person name="Turgeon B.G."/>
            <person name="de Wit P.J.G.M."/>
            <person name="Zhong S."/>
            <person name="Goodwin S.B."/>
            <person name="Grigoriev I.V."/>
        </authorList>
    </citation>
    <scope>NUCLEOTIDE SEQUENCE [LARGE SCALE GENOMIC DNA]</scope>
    <source>
        <strain evidence="2 3">CIRAD86</strain>
    </source>
</reference>
<name>N1Q6Z3_PSEFD</name>
<feature type="region of interest" description="Disordered" evidence="1">
    <location>
        <begin position="1"/>
        <end position="26"/>
    </location>
</feature>